<dbReference type="InterPro" id="IPR046366">
    <property type="entry name" value="MPAB"/>
</dbReference>
<dbReference type="EMBL" id="ONZQ02000015">
    <property type="protein sequence ID" value="SPO06382.1"/>
    <property type="molecule type" value="Genomic_DNA"/>
</dbReference>
<protein>
    <recommendedName>
        <fullName evidence="4">ER-bound oxygenase mpaB/mpaB'/Rubber oxygenase catalytic domain-containing protein</fullName>
    </recommendedName>
</protein>
<sequence>MDSLRRAIQAFPATRQNVVASVAVGTALYLILVRALRFRRRDQIVRDYGYPKRTLASMTVDEACNIRKELANLEFPETMKTSLFFALFKTYAIPSISKLLLATGQLSSDATASKRAADTSVLVTEMTQAGRSSDRIFDAIARMNFLHNRYRRAGKISDDDLLYTLSLFALEPSRWVTRLDWREFSPVELCAEGVLWRDIGEMMEIPYTALEPYLEGGGGDDGLTWLRALEQWSLKYEAEKAVPEEVNRKVAMGTLDILLFNAPVVSRRFFTGVVSAVLDSRTRTAMKFPEPNRLHRALAATIFAARRLFVGWLSLPRPSWLAVKRLDEEKDPITGKYWTYVSFSHPWYIKPTFANRWGPEAMMLRLLGGVIPSKDAEYCPDGYDITEIGPEKMKGKGHDEMDEIRSQMKQRRGLVGCPMGL</sequence>
<feature type="transmembrane region" description="Helical" evidence="1">
    <location>
        <begin position="18"/>
        <end position="36"/>
    </location>
</feature>
<comment type="caution">
    <text evidence="2">The sequence shown here is derived from an EMBL/GenBank/DDBJ whole genome shotgun (WGS) entry which is preliminary data.</text>
</comment>
<gene>
    <name evidence="2" type="ORF">DNG_09071</name>
</gene>
<proteinExistence type="predicted"/>
<dbReference type="PANTHER" id="PTHR36124">
    <property type="match status" value="1"/>
</dbReference>
<name>A0AAE8N561_9PEZI</name>
<dbReference type="Proteomes" id="UP001187682">
    <property type="component" value="Unassembled WGS sequence"/>
</dbReference>
<dbReference type="GO" id="GO:0016491">
    <property type="term" value="F:oxidoreductase activity"/>
    <property type="evidence" value="ECO:0007669"/>
    <property type="project" value="InterPro"/>
</dbReference>
<evidence type="ECO:0000256" key="1">
    <source>
        <dbReference type="SAM" id="Phobius"/>
    </source>
</evidence>
<evidence type="ECO:0008006" key="4">
    <source>
        <dbReference type="Google" id="ProtNLM"/>
    </source>
</evidence>
<dbReference type="AlphaFoldDB" id="A0AAE8N561"/>
<evidence type="ECO:0000313" key="3">
    <source>
        <dbReference type="Proteomes" id="UP001187682"/>
    </source>
</evidence>
<keyword evidence="1" id="KW-1133">Transmembrane helix</keyword>
<organism evidence="2 3">
    <name type="scientific">Cephalotrichum gorgonifer</name>
    <dbReference type="NCBI Taxonomy" id="2041049"/>
    <lineage>
        <taxon>Eukaryota</taxon>
        <taxon>Fungi</taxon>
        <taxon>Dikarya</taxon>
        <taxon>Ascomycota</taxon>
        <taxon>Pezizomycotina</taxon>
        <taxon>Sordariomycetes</taxon>
        <taxon>Hypocreomycetidae</taxon>
        <taxon>Microascales</taxon>
        <taxon>Microascaceae</taxon>
        <taxon>Cephalotrichum</taxon>
    </lineage>
</organism>
<dbReference type="PANTHER" id="PTHR36124:SF1">
    <property type="entry name" value="ER-BOUND OXYGENASE MPAB_MPAB'_RUBBER OXYGENASE CATALYTIC DOMAIN-CONTAINING PROTEIN"/>
    <property type="match status" value="1"/>
</dbReference>
<keyword evidence="1" id="KW-0472">Membrane</keyword>
<accession>A0AAE8N561</accession>
<keyword evidence="1" id="KW-0812">Transmembrane</keyword>
<evidence type="ECO:0000313" key="2">
    <source>
        <dbReference type="EMBL" id="SPO06382.1"/>
    </source>
</evidence>
<reference evidence="2" key="1">
    <citation type="submission" date="2018-03" db="EMBL/GenBank/DDBJ databases">
        <authorList>
            <person name="Guldener U."/>
        </authorList>
    </citation>
    <scope>NUCLEOTIDE SEQUENCE</scope>
</reference>
<keyword evidence="3" id="KW-1185">Reference proteome</keyword>